<evidence type="ECO:0000313" key="4">
    <source>
        <dbReference type="EMBL" id="XDI06096.1"/>
    </source>
</evidence>
<accession>A0AB39BIY0</accession>
<protein>
    <submittedName>
        <fullName evidence="4">Lysostaphin resistance A-like protein</fullName>
    </submittedName>
</protein>
<dbReference type="EMBL" id="CP162511">
    <property type="protein sequence ID" value="XDI06096.1"/>
    <property type="molecule type" value="Genomic_DNA"/>
</dbReference>
<keyword evidence="2" id="KW-0812">Transmembrane</keyword>
<evidence type="ECO:0000256" key="1">
    <source>
        <dbReference type="SAM" id="MobiDB-lite"/>
    </source>
</evidence>
<feature type="transmembrane region" description="Helical" evidence="2">
    <location>
        <begin position="179"/>
        <end position="198"/>
    </location>
</feature>
<reference evidence="4" key="1">
    <citation type="submission" date="2024-05" db="EMBL/GenBank/DDBJ databases">
        <title>Herbiconiux sp. A18JL235.</title>
        <authorList>
            <person name="Zhang G."/>
        </authorList>
    </citation>
    <scope>NUCLEOTIDE SEQUENCE</scope>
    <source>
        <strain evidence="4">A18JL235</strain>
    </source>
</reference>
<dbReference type="GO" id="GO:0080120">
    <property type="term" value="P:CAAX-box protein maturation"/>
    <property type="evidence" value="ECO:0007669"/>
    <property type="project" value="UniProtKB-ARBA"/>
</dbReference>
<keyword evidence="2" id="KW-1133">Transmembrane helix</keyword>
<feature type="domain" description="CAAX prenyl protease 2/Lysostaphin resistance protein A-like" evidence="3">
    <location>
        <begin position="148"/>
        <end position="239"/>
    </location>
</feature>
<organism evidence="4">
    <name type="scientific">Herbiconiux sp. A18JL235</name>
    <dbReference type="NCBI Taxonomy" id="3152363"/>
    <lineage>
        <taxon>Bacteria</taxon>
        <taxon>Bacillati</taxon>
        <taxon>Actinomycetota</taxon>
        <taxon>Actinomycetes</taxon>
        <taxon>Micrococcales</taxon>
        <taxon>Microbacteriaceae</taxon>
        <taxon>Herbiconiux</taxon>
    </lineage>
</organism>
<keyword evidence="2" id="KW-0472">Membrane</keyword>
<dbReference type="GO" id="GO:0004175">
    <property type="term" value="F:endopeptidase activity"/>
    <property type="evidence" value="ECO:0007669"/>
    <property type="project" value="UniProtKB-ARBA"/>
</dbReference>
<feature type="transmembrane region" description="Helical" evidence="2">
    <location>
        <begin position="140"/>
        <end position="158"/>
    </location>
</feature>
<dbReference type="PANTHER" id="PTHR39430">
    <property type="entry name" value="MEMBRANE-ASSOCIATED PROTEASE-RELATED"/>
    <property type="match status" value="1"/>
</dbReference>
<feature type="compositionally biased region" description="Low complexity" evidence="1">
    <location>
        <begin position="316"/>
        <end position="326"/>
    </location>
</feature>
<dbReference type="PANTHER" id="PTHR39430:SF1">
    <property type="entry name" value="PROTEASE"/>
    <property type="match status" value="1"/>
</dbReference>
<feature type="transmembrane region" description="Helical" evidence="2">
    <location>
        <begin position="29"/>
        <end position="51"/>
    </location>
</feature>
<feature type="transmembrane region" description="Helical" evidence="2">
    <location>
        <begin position="106"/>
        <end position="134"/>
    </location>
</feature>
<dbReference type="Pfam" id="PF02517">
    <property type="entry name" value="Rce1-like"/>
    <property type="match status" value="1"/>
</dbReference>
<dbReference type="AlphaFoldDB" id="A0AB39BIY0"/>
<proteinExistence type="predicted"/>
<name>A0AB39BIY0_9MICO</name>
<feature type="transmembrane region" description="Helical" evidence="2">
    <location>
        <begin position="204"/>
        <end position="222"/>
    </location>
</feature>
<sequence>MGTRGGVGRPGDGDAGFARAMAEARRPTGIALGTVVAVAVTVAIFQLGPVLRFVLPAELLEQGGIVALAPAFLVAWLLLWAWLRFKERRAFASIGFRERSSAGGRIARGAGVALAQMGVYLVVGVATGNLVFVATPAGSLVHAQALGWAALALLAFAVQSGAEEIVARGYLVQVWYPRTGVVGAVIVSALYFTVAHSLSDEFSILPLVDMTLYSVLAVFWVLTERSLWGLIAYHATWNWAQGSLFGVSVSGTEVPNSVFVVNPTPGASTLVSGGDYGAEGSLVDIAALLVLTAIAATAYRRGRGSRGLPRTPDARTSTSTSTSTSTDTEMTRP</sequence>
<evidence type="ECO:0000256" key="2">
    <source>
        <dbReference type="SAM" id="Phobius"/>
    </source>
</evidence>
<feature type="transmembrane region" description="Helical" evidence="2">
    <location>
        <begin position="63"/>
        <end position="85"/>
    </location>
</feature>
<feature type="region of interest" description="Disordered" evidence="1">
    <location>
        <begin position="303"/>
        <end position="333"/>
    </location>
</feature>
<gene>
    <name evidence="4" type="ORF">ABFY20_03070</name>
</gene>
<evidence type="ECO:0000259" key="3">
    <source>
        <dbReference type="Pfam" id="PF02517"/>
    </source>
</evidence>
<dbReference type="RefSeq" id="WP_368498485.1">
    <property type="nucleotide sequence ID" value="NZ_CP162511.1"/>
</dbReference>
<dbReference type="InterPro" id="IPR003675">
    <property type="entry name" value="Rce1/LyrA-like_dom"/>
</dbReference>